<dbReference type="EMBL" id="PRDM01000001">
    <property type="protein sequence ID" value="MBE8724157.1"/>
    <property type="molecule type" value="Genomic_DNA"/>
</dbReference>
<evidence type="ECO:0000313" key="2">
    <source>
        <dbReference type="Proteomes" id="UP000640614"/>
    </source>
</evidence>
<dbReference type="Proteomes" id="UP000640614">
    <property type="component" value="Unassembled WGS sequence"/>
</dbReference>
<comment type="caution">
    <text evidence="1">The sequence shown here is derived from an EMBL/GenBank/DDBJ whole genome shotgun (WGS) entry which is preliminary data.</text>
</comment>
<name>A0ABR9TFL9_9FLAO</name>
<reference evidence="1 2" key="1">
    <citation type="submission" date="2018-07" db="EMBL/GenBank/DDBJ databases">
        <title>Genome assembly of strain KB82.</title>
        <authorList>
            <person name="Kukolya J."/>
            <person name="Horvath B."/>
            <person name="Nagy I."/>
            <person name="Toth A."/>
        </authorList>
    </citation>
    <scope>NUCLEOTIDE SEQUENCE [LARGE SCALE GENOMIC DNA]</scope>
    <source>
        <strain evidence="1 2">Kb82</strain>
    </source>
</reference>
<dbReference type="RefSeq" id="WP_193845172.1">
    <property type="nucleotide sequence ID" value="NZ_PRDM01000001.1"/>
</dbReference>
<evidence type="ECO:0000313" key="1">
    <source>
        <dbReference type="EMBL" id="MBE8724157.1"/>
    </source>
</evidence>
<sequence>MRKSFLLICHFVLTICFSQNTIISKKQFTLKEIDSICLKNGRSITSEGKINKEIESKSKKSLAKGTFSYSLYLNHFNEENYIGLSNIEKRKYNFDANSELIKAKYHEIIYYSNSYSETIDGEFYYTNDTLNYAKVNVVRSKDKKEIESEKFNIGISELNETKVFKTTFLFDFKYWILKKNEDILKIYKKK</sequence>
<gene>
    <name evidence="1" type="ORF">C4F50_04280</name>
</gene>
<proteinExistence type="predicted"/>
<keyword evidence="2" id="KW-1185">Reference proteome</keyword>
<organism evidence="1 2">
    <name type="scientific">Flavobacterium hungaricum</name>
    <dbReference type="NCBI Taxonomy" id="2082725"/>
    <lineage>
        <taxon>Bacteria</taxon>
        <taxon>Pseudomonadati</taxon>
        <taxon>Bacteroidota</taxon>
        <taxon>Flavobacteriia</taxon>
        <taxon>Flavobacteriales</taxon>
        <taxon>Flavobacteriaceae</taxon>
        <taxon>Flavobacterium</taxon>
    </lineage>
</organism>
<accession>A0ABR9TFL9</accession>
<protein>
    <submittedName>
        <fullName evidence="1">Uncharacterized protein</fullName>
    </submittedName>
</protein>